<dbReference type="SUPFAM" id="SSF56317">
    <property type="entry name" value="Carbon-nitrogen hydrolase"/>
    <property type="match status" value="1"/>
</dbReference>
<dbReference type="Proteomes" id="UP000014977">
    <property type="component" value="Unassembled WGS sequence"/>
</dbReference>
<keyword evidence="3" id="KW-1185">Reference proteome</keyword>
<name>S7UPB5_DESML</name>
<evidence type="ECO:0000313" key="2">
    <source>
        <dbReference type="EMBL" id="EPR35834.1"/>
    </source>
</evidence>
<proteinExistence type="predicted"/>
<dbReference type="OrthoDB" id="9795543at2"/>
<comment type="caution">
    <text evidence="2">The sequence shown here is derived from an EMBL/GenBank/DDBJ whole genome shotgun (WGS) entry which is preliminary data.</text>
</comment>
<protein>
    <submittedName>
        <fullName evidence="2">Nitrilase/cyanide hydratase and apolipoprotein N-acyltransferase</fullName>
    </submittedName>
</protein>
<keyword evidence="2" id="KW-0449">Lipoprotein</keyword>
<keyword evidence="2" id="KW-0012">Acyltransferase</keyword>
<evidence type="ECO:0000313" key="3">
    <source>
        <dbReference type="Proteomes" id="UP000014977"/>
    </source>
</evidence>
<gene>
    <name evidence="2" type="ORF">dsmv_0539</name>
</gene>
<organism evidence="2 3">
    <name type="scientific">Desulfococcus multivorans DSM 2059</name>
    <dbReference type="NCBI Taxonomy" id="1121405"/>
    <lineage>
        <taxon>Bacteria</taxon>
        <taxon>Pseudomonadati</taxon>
        <taxon>Thermodesulfobacteriota</taxon>
        <taxon>Desulfobacteria</taxon>
        <taxon>Desulfobacterales</taxon>
        <taxon>Desulfococcaceae</taxon>
        <taxon>Desulfococcus</taxon>
    </lineage>
</organism>
<dbReference type="GO" id="GO:0016746">
    <property type="term" value="F:acyltransferase activity"/>
    <property type="evidence" value="ECO:0007669"/>
    <property type="project" value="UniProtKB-KW"/>
</dbReference>
<dbReference type="Pfam" id="PF00795">
    <property type="entry name" value="CN_hydrolase"/>
    <property type="match status" value="1"/>
</dbReference>
<dbReference type="RefSeq" id="WP_020877650.1">
    <property type="nucleotide sequence ID" value="NZ_ATHJ01000105.1"/>
</dbReference>
<dbReference type="PROSITE" id="PS50263">
    <property type="entry name" value="CN_HYDROLASE"/>
    <property type="match status" value="1"/>
</dbReference>
<sequence length="274" mass="29990">MKDIRIAAAIFHSAAPDIQKNMERMTEMVLAARSRGAHLICFPEMNICGYSSRPDIKTVAETVPGPVSEAISRLARREDIVILAGMAEKGDRGALFVSHLAAFPDGGLGVYRKVHIAPPEQGVFTPGNAVPVFELAEIRFGIQLCYDAHFPDLSTLMAQKGADVIFMPHASPRGTPEEKYRSWRRHLPARAFDNSLFVIACNQAGENSNGLYFPGIALAIDPSGNIIGKDLSGREGMLLADLSAAAMERVRGHKMRFFLPNRRQGLYERARGGD</sequence>
<dbReference type="eggNOG" id="COG0388">
    <property type="taxonomic scope" value="Bacteria"/>
</dbReference>
<dbReference type="InterPro" id="IPR036526">
    <property type="entry name" value="C-N_Hydrolase_sf"/>
</dbReference>
<dbReference type="InterPro" id="IPR003010">
    <property type="entry name" value="C-N_Hydrolase"/>
</dbReference>
<accession>S7UPB5</accession>
<keyword evidence="2" id="KW-0808">Transferase</keyword>
<dbReference type="EMBL" id="ATHJ01000105">
    <property type="protein sequence ID" value="EPR35834.1"/>
    <property type="molecule type" value="Genomic_DNA"/>
</dbReference>
<dbReference type="PANTHER" id="PTHR23088">
    <property type="entry name" value="NITRILASE-RELATED"/>
    <property type="match status" value="1"/>
</dbReference>
<dbReference type="Gene3D" id="3.60.110.10">
    <property type="entry name" value="Carbon-nitrogen hydrolase"/>
    <property type="match status" value="1"/>
</dbReference>
<dbReference type="AlphaFoldDB" id="S7UPB5"/>
<feature type="domain" description="CN hydrolase" evidence="1">
    <location>
        <begin position="4"/>
        <end position="244"/>
    </location>
</feature>
<dbReference type="PANTHER" id="PTHR23088:SF27">
    <property type="entry name" value="DEAMINATED GLUTATHIONE AMIDASE"/>
    <property type="match status" value="1"/>
</dbReference>
<dbReference type="STRING" id="897.B2D07_15345"/>
<evidence type="ECO:0000259" key="1">
    <source>
        <dbReference type="PROSITE" id="PS50263"/>
    </source>
</evidence>
<reference evidence="2 3" key="1">
    <citation type="journal article" date="2013" name="Genome Announc.">
        <title>Draft genome sequences for three mercury-methylating, sulfate-reducing bacteria.</title>
        <authorList>
            <person name="Brown S.D."/>
            <person name="Hurt R.A.Jr."/>
            <person name="Gilmour C.C."/>
            <person name="Elias D.A."/>
        </authorList>
    </citation>
    <scope>NUCLEOTIDE SEQUENCE [LARGE SCALE GENOMIC DNA]</scope>
    <source>
        <strain evidence="2 3">DSM 2059</strain>
    </source>
</reference>